<protein>
    <submittedName>
        <fullName evidence="2">Uma2 family endonuclease</fullName>
    </submittedName>
</protein>
<dbReference type="AlphaFoldDB" id="A0A977L2V3"/>
<dbReference type="SUPFAM" id="SSF52980">
    <property type="entry name" value="Restriction endonuclease-like"/>
    <property type="match status" value="1"/>
</dbReference>
<evidence type="ECO:0000313" key="2">
    <source>
        <dbReference type="EMBL" id="UXE64559.1"/>
    </source>
</evidence>
<dbReference type="KEGG" id="wna:KA717_05735"/>
<name>A0A977L2V3_9CYAN</name>
<dbReference type="Gene3D" id="3.90.1570.10">
    <property type="entry name" value="tt1808, chain A"/>
    <property type="match status" value="1"/>
</dbReference>
<dbReference type="InterPro" id="IPR012296">
    <property type="entry name" value="Nuclease_put_TT1808"/>
</dbReference>
<reference evidence="2" key="1">
    <citation type="submission" date="2021-04" db="EMBL/GenBank/DDBJ databases">
        <title>Genome sequence of Woronichinia naegeliana from Washington state freshwater lake bloom.</title>
        <authorList>
            <person name="Dreher T.W."/>
        </authorList>
    </citation>
    <scope>NUCLEOTIDE SEQUENCE</scope>
    <source>
        <strain evidence="2">WA131</strain>
    </source>
</reference>
<dbReference type="GO" id="GO:0004519">
    <property type="term" value="F:endonuclease activity"/>
    <property type="evidence" value="ECO:0007669"/>
    <property type="project" value="UniProtKB-KW"/>
</dbReference>
<dbReference type="EMBL" id="CP073041">
    <property type="protein sequence ID" value="UXE64559.1"/>
    <property type="molecule type" value="Genomic_DNA"/>
</dbReference>
<dbReference type="CDD" id="cd06260">
    <property type="entry name" value="DUF820-like"/>
    <property type="match status" value="1"/>
</dbReference>
<feature type="domain" description="Putative restriction endonuclease" evidence="1">
    <location>
        <begin position="12"/>
        <end position="168"/>
    </location>
</feature>
<organism evidence="2">
    <name type="scientific">Woronichinia naegeliana WA131</name>
    <dbReference type="NCBI Taxonomy" id="2824559"/>
    <lineage>
        <taxon>Bacteria</taxon>
        <taxon>Bacillati</taxon>
        <taxon>Cyanobacteriota</taxon>
        <taxon>Cyanophyceae</taxon>
        <taxon>Synechococcales</taxon>
        <taxon>Coelosphaeriaceae</taxon>
        <taxon>Woronichinia</taxon>
    </lineage>
</organism>
<dbReference type="PANTHER" id="PTHR34107">
    <property type="entry name" value="SLL0198 PROTEIN-RELATED"/>
    <property type="match status" value="1"/>
</dbReference>
<dbReference type="InterPro" id="IPR008538">
    <property type="entry name" value="Uma2"/>
</dbReference>
<accession>A0A977L2V3</accession>
<dbReference type="InterPro" id="IPR011335">
    <property type="entry name" value="Restrct_endonuc-II-like"/>
</dbReference>
<keyword evidence="2" id="KW-0255">Endonuclease</keyword>
<dbReference type="Proteomes" id="UP001065613">
    <property type="component" value="Chromosome"/>
</dbReference>
<keyword evidence="2" id="KW-0378">Hydrolase</keyword>
<evidence type="ECO:0000259" key="1">
    <source>
        <dbReference type="Pfam" id="PF05685"/>
    </source>
</evidence>
<proteinExistence type="predicted"/>
<sequence>MIATPTKLISLAEFLDQPETKPTQEYSDGIIRQKPMPKGKHSLLQTLLAAQLNQVLKAQGLAFAELRCTFGNRSIVPDISVFTLDRLPRDASGEIADLFELAPDWAIEILSPDQSPIRVIKNILHCLEYGAEMGWLIDPKEKTVLVYLPNQQVKILDNPESIIPVPPWASHFSISIDELFGWLML</sequence>
<gene>
    <name evidence="2" type="ORF">KA717_05735</name>
</gene>
<dbReference type="PANTHER" id="PTHR34107:SF8">
    <property type="entry name" value="UNIDENTIFIED OPEN READING FRAME"/>
    <property type="match status" value="1"/>
</dbReference>
<dbReference type="Pfam" id="PF05685">
    <property type="entry name" value="Uma2"/>
    <property type="match status" value="1"/>
</dbReference>
<keyword evidence="2" id="KW-0540">Nuclease</keyword>